<feature type="compositionally biased region" description="Low complexity" evidence="1">
    <location>
        <begin position="232"/>
        <end position="241"/>
    </location>
</feature>
<feature type="region of interest" description="Disordered" evidence="1">
    <location>
        <begin position="56"/>
        <end position="77"/>
    </location>
</feature>
<dbReference type="EMBL" id="SUMC01000166">
    <property type="protein sequence ID" value="TJZ96247.1"/>
    <property type="molecule type" value="Genomic_DNA"/>
</dbReference>
<evidence type="ECO:0000313" key="3">
    <source>
        <dbReference type="Proteomes" id="UP000305778"/>
    </source>
</evidence>
<accession>A0A4U0RLS4</accession>
<dbReference type="AlphaFoldDB" id="A0A4U0RLS4"/>
<feature type="compositionally biased region" description="Low complexity" evidence="1">
    <location>
        <begin position="171"/>
        <end position="180"/>
    </location>
</feature>
<sequence length="241" mass="25928">MKLSKAQRLAITTTTGAPVQARPNTLASLVRLGLAEARTERSSTGRAVVRHHLTGPGRTVRNDMRSAENAEREQRGDVPAAWATPSVRVSTPVRTGTATGRSYSPADDSHGVLFRLGGRAEGDDNLISATSPYLHRLCTRCDTVGDDLMPARGTLCGHCAAQEDDTEASSPNPTTARTRPVPAPEGRPDRLLIYNEQHARRVLAQYAEHDNSGRPHRALDLRAPADNPDVFPFPAAAHPAP</sequence>
<name>A0A4U0RLS4_9ACTN</name>
<dbReference type="Proteomes" id="UP000305778">
    <property type="component" value="Unassembled WGS sequence"/>
</dbReference>
<evidence type="ECO:0000256" key="1">
    <source>
        <dbReference type="SAM" id="MobiDB-lite"/>
    </source>
</evidence>
<feature type="region of interest" description="Disordered" evidence="1">
    <location>
        <begin position="162"/>
        <end position="188"/>
    </location>
</feature>
<gene>
    <name evidence="2" type="ORF">FCI23_51275</name>
</gene>
<evidence type="ECO:0000313" key="2">
    <source>
        <dbReference type="EMBL" id="TJZ96247.1"/>
    </source>
</evidence>
<keyword evidence="3" id="KW-1185">Reference proteome</keyword>
<comment type="caution">
    <text evidence="2">The sequence shown here is derived from an EMBL/GenBank/DDBJ whole genome shotgun (WGS) entry which is preliminary data.</text>
</comment>
<feature type="compositionally biased region" description="Basic and acidic residues" evidence="1">
    <location>
        <begin position="60"/>
        <end position="76"/>
    </location>
</feature>
<dbReference type="RefSeq" id="WP_136730821.1">
    <property type="nucleotide sequence ID" value="NZ_SUMC01000166.1"/>
</dbReference>
<feature type="compositionally biased region" description="Basic and acidic residues" evidence="1">
    <location>
        <begin position="208"/>
        <end position="220"/>
    </location>
</feature>
<protein>
    <submittedName>
        <fullName evidence="2">Uncharacterized protein</fullName>
    </submittedName>
</protein>
<organism evidence="2 3">
    <name type="scientific">Actinacidiphila oryziradicis</name>
    <dbReference type="NCBI Taxonomy" id="2571141"/>
    <lineage>
        <taxon>Bacteria</taxon>
        <taxon>Bacillati</taxon>
        <taxon>Actinomycetota</taxon>
        <taxon>Actinomycetes</taxon>
        <taxon>Kitasatosporales</taxon>
        <taxon>Streptomycetaceae</taxon>
        <taxon>Actinacidiphila</taxon>
    </lineage>
</organism>
<feature type="region of interest" description="Disordered" evidence="1">
    <location>
        <begin position="208"/>
        <end position="241"/>
    </location>
</feature>
<reference evidence="2 3" key="1">
    <citation type="submission" date="2019-04" db="EMBL/GenBank/DDBJ databases">
        <title>Streptomyces oryziradicis sp. nov., a novel actinomycete isolated from rhizosphere soil of rice (Oryza sativa L.).</title>
        <authorList>
            <person name="Li C."/>
        </authorList>
    </citation>
    <scope>NUCLEOTIDE SEQUENCE [LARGE SCALE GENOMIC DNA]</scope>
    <source>
        <strain evidence="2 3">NEAU-C40</strain>
    </source>
</reference>
<proteinExistence type="predicted"/>